<evidence type="ECO:0000313" key="3">
    <source>
        <dbReference type="EMBL" id="TCS77227.1"/>
    </source>
</evidence>
<feature type="compositionally biased region" description="Basic and acidic residues" evidence="1">
    <location>
        <begin position="1"/>
        <end position="17"/>
    </location>
</feature>
<sequence>MDTEKKEAKNKQRERDKSRTRKKTRKYGQARLKHSRMGIYSCVYAGISFALLLSCILIAFIMRGNTSGFIGGLGILSVVLAVAGIRAAVKGMREREKRYITCKAGIAANIVILLGLVLIFIGGIV</sequence>
<name>A0A4R3K3K0_9FIRM</name>
<proteinExistence type="predicted"/>
<accession>A0A4R3K3K0</accession>
<protein>
    <submittedName>
        <fullName evidence="3">Uncharacterized protein</fullName>
    </submittedName>
</protein>
<dbReference type="RefSeq" id="WP_132382484.1">
    <property type="nucleotide sequence ID" value="NZ_DAIQXH010000112.1"/>
</dbReference>
<organism evidence="3 4">
    <name type="scientific">Muricomes intestini</name>
    <dbReference type="NCBI Taxonomy" id="1796634"/>
    <lineage>
        <taxon>Bacteria</taxon>
        <taxon>Bacillati</taxon>
        <taxon>Bacillota</taxon>
        <taxon>Clostridia</taxon>
        <taxon>Lachnospirales</taxon>
        <taxon>Lachnospiraceae</taxon>
        <taxon>Muricomes</taxon>
    </lineage>
</organism>
<keyword evidence="4" id="KW-1185">Reference proteome</keyword>
<dbReference type="InterPro" id="IPR046140">
    <property type="entry name" value="DUF6142"/>
</dbReference>
<comment type="caution">
    <text evidence="3">The sequence shown here is derived from an EMBL/GenBank/DDBJ whole genome shotgun (WGS) entry which is preliminary data.</text>
</comment>
<feature type="compositionally biased region" description="Basic residues" evidence="1">
    <location>
        <begin position="18"/>
        <end position="29"/>
    </location>
</feature>
<gene>
    <name evidence="3" type="ORF">EDD59_11959</name>
</gene>
<dbReference type="Proteomes" id="UP000295726">
    <property type="component" value="Unassembled WGS sequence"/>
</dbReference>
<dbReference type="AlphaFoldDB" id="A0A4R3K3K0"/>
<feature type="transmembrane region" description="Helical" evidence="2">
    <location>
        <begin position="101"/>
        <end position="124"/>
    </location>
</feature>
<dbReference type="EMBL" id="SLZZ01000019">
    <property type="protein sequence ID" value="TCS77227.1"/>
    <property type="molecule type" value="Genomic_DNA"/>
</dbReference>
<reference evidence="3 4" key="1">
    <citation type="submission" date="2019-03" db="EMBL/GenBank/DDBJ databases">
        <title>Genomic Encyclopedia of Type Strains, Phase IV (KMG-IV): sequencing the most valuable type-strain genomes for metagenomic binning, comparative biology and taxonomic classification.</title>
        <authorList>
            <person name="Goeker M."/>
        </authorList>
    </citation>
    <scope>NUCLEOTIDE SEQUENCE [LARGE SCALE GENOMIC DNA]</scope>
    <source>
        <strain evidence="3 4">DSM 29489</strain>
    </source>
</reference>
<dbReference type="Pfam" id="PF19639">
    <property type="entry name" value="DUF6142"/>
    <property type="match status" value="1"/>
</dbReference>
<feature type="transmembrane region" description="Helical" evidence="2">
    <location>
        <begin position="39"/>
        <end position="62"/>
    </location>
</feature>
<evidence type="ECO:0000313" key="4">
    <source>
        <dbReference type="Proteomes" id="UP000295726"/>
    </source>
</evidence>
<evidence type="ECO:0000256" key="1">
    <source>
        <dbReference type="SAM" id="MobiDB-lite"/>
    </source>
</evidence>
<dbReference type="OrthoDB" id="1957873at2"/>
<keyword evidence="2" id="KW-0472">Membrane</keyword>
<evidence type="ECO:0000256" key="2">
    <source>
        <dbReference type="SAM" id="Phobius"/>
    </source>
</evidence>
<keyword evidence="2" id="KW-0812">Transmembrane</keyword>
<feature type="transmembrane region" description="Helical" evidence="2">
    <location>
        <begin position="68"/>
        <end position="89"/>
    </location>
</feature>
<feature type="region of interest" description="Disordered" evidence="1">
    <location>
        <begin position="1"/>
        <end position="29"/>
    </location>
</feature>
<keyword evidence="2" id="KW-1133">Transmembrane helix</keyword>